<proteinExistence type="predicted"/>
<dbReference type="STRING" id="1927124.BST13_38050"/>
<dbReference type="EMBL" id="MVHF01000097">
    <property type="protein sequence ID" value="ORA20538.1"/>
    <property type="molecule type" value="Genomic_DNA"/>
</dbReference>
<dbReference type="Proteomes" id="UP000192448">
    <property type="component" value="Unassembled WGS sequence"/>
</dbReference>
<name>A0A1W9ZSD7_9MYCO</name>
<evidence type="ECO:0000259" key="2">
    <source>
        <dbReference type="Pfam" id="PF01609"/>
    </source>
</evidence>
<keyword evidence="4" id="KW-1185">Reference proteome</keyword>
<gene>
    <name evidence="3" type="ORF">BST13_38050</name>
</gene>
<sequence length="254" mass="26698">MGRAPLPVERNAKVNRVKDALGRAIAEAAAREQAQQAAAQRAAARRGGQPRRNITDPQSRMMPLRGGGWVQGYNCQAATSSDGLIIATSVGNNSSDAPAFVTILDKATAAAALIDAHRRDRSGAASGIGVVLADAGYLSIDNLTEPGPDRLIAVGKSRDLAVAAREEPTTGPPPTEATPIEAMAHRLRTPEGHALYKQRSHIAETPFAHAKHNLGFRRFTSRGINRAAAEFSFHALVHNLFKAIGTAALAPAAG</sequence>
<evidence type="ECO:0000256" key="1">
    <source>
        <dbReference type="SAM" id="MobiDB-lite"/>
    </source>
</evidence>
<dbReference type="AlphaFoldDB" id="A0A1W9ZSD7"/>
<evidence type="ECO:0000313" key="4">
    <source>
        <dbReference type="Proteomes" id="UP000192448"/>
    </source>
</evidence>
<dbReference type="PANTHER" id="PTHR33408:SF2">
    <property type="entry name" value="TRANSPOSASE DDE DOMAIN-CONTAINING PROTEIN"/>
    <property type="match status" value="1"/>
</dbReference>
<feature type="compositionally biased region" description="Low complexity" evidence="1">
    <location>
        <begin position="32"/>
        <end position="52"/>
    </location>
</feature>
<comment type="caution">
    <text evidence="3">The sequence shown here is derived from an EMBL/GenBank/DDBJ whole genome shotgun (WGS) entry which is preliminary data.</text>
</comment>
<dbReference type="InterPro" id="IPR002559">
    <property type="entry name" value="Transposase_11"/>
</dbReference>
<dbReference type="GO" id="GO:0006313">
    <property type="term" value="P:DNA transposition"/>
    <property type="evidence" value="ECO:0007669"/>
    <property type="project" value="InterPro"/>
</dbReference>
<reference evidence="3 4" key="1">
    <citation type="submission" date="2017-02" db="EMBL/GenBank/DDBJ databases">
        <title>The new phylogeny of genus Mycobacterium.</title>
        <authorList>
            <person name="Tortoli E."/>
            <person name="Trovato A."/>
            <person name="Cirillo D.M."/>
        </authorList>
    </citation>
    <scope>NUCLEOTIDE SEQUENCE [LARGE SCALE GENOMIC DNA]</scope>
    <source>
        <strain evidence="3 4">RW6</strain>
    </source>
</reference>
<dbReference type="GO" id="GO:0004803">
    <property type="term" value="F:transposase activity"/>
    <property type="evidence" value="ECO:0007669"/>
    <property type="project" value="InterPro"/>
</dbReference>
<dbReference type="PANTHER" id="PTHR33408">
    <property type="entry name" value="TRANSPOSASE"/>
    <property type="match status" value="1"/>
</dbReference>
<organism evidence="3 4">
    <name type="scientific">Mycobacterium aquaticum</name>
    <dbReference type="NCBI Taxonomy" id="1927124"/>
    <lineage>
        <taxon>Bacteria</taxon>
        <taxon>Bacillati</taxon>
        <taxon>Actinomycetota</taxon>
        <taxon>Actinomycetes</taxon>
        <taxon>Mycobacteriales</taxon>
        <taxon>Mycobacteriaceae</taxon>
        <taxon>Mycobacterium</taxon>
    </lineage>
</organism>
<feature type="region of interest" description="Disordered" evidence="1">
    <location>
        <begin position="32"/>
        <end position="61"/>
    </location>
</feature>
<protein>
    <recommendedName>
        <fullName evidence="2">Transposase IS4-like domain-containing protein</fullName>
    </recommendedName>
</protein>
<evidence type="ECO:0000313" key="3">
    <source>
        <dbReference type="EMBL" id="ORA20538.1"/>
    </source>
</evidence>
<dbReference type="Pfam" id="PF01609">
    <property type="entry name" value="DDE_Tnp_1"/>
    <property type="match status" value="1"/>
</dbReference>
<dbReference type="GO" id="GO:0003677">
    <property type="term" value="F:DNA binding"/>
    <property type="evidence" value="ECO:0007669"/>
    <property type="project" value="InterPro"/>
</dbReference>
<accession>A0A1W9ZSD7</accession>
<feature type="domain" description="Transposase IS4-like" evidence="2">
    <location>
        <begin position="66"/>
        <end position="240"/>
    </location>
</feature>